<keyword evidence="2" id="KW-1185">Reference proteome</keyword>
<organism evidence="1 2">
    <name type="scientific">Robinsoniella peoriensis</name>
    <dbReference type="NCBI Taxonomy" id="180332"/>
    <lineage>
        <taxon>Bacteria</taxon>
        <taxon>Bacillati</taxon>
        <taxon>Bacillota</taxon>
        <taxon>Clostridia</taxon>
        <taxon>Lachnospirales</taxon>
        <taxon>Lachnospiraceae</taxon>
        <taxon>Robinsoniella</taxon>
    </lineage>
</organism>
<proteinExistence type="predicted"/>
<sequence length="40" mass="4482">MGNTNTELADSCKGVDLRRGRHFDAGTGEIELKEWAENFL</sequence>
<evidence type="ECO:0000313" key="2">
    <source>
        <dbReference type="Proteomes" id="UP000306509"/>
    </source>
</evidence>
<accession>A0A4U8Q409</accession>
<dbReference type="Proteomes" id="UP000306509">
    <property type="component" value="Unassembled WGS sequence"/>
</dbReference>
<name>A0A4U8Q409_9FIRM</name>
<gene>
    <name evidence="1" type="ORF">DSM106044_03732</name>
</gene>
<evidence type="ECO:0000313" key="1">
    <source>
        <dbReference type="EMBL" id="TLC99529.1"/>
    </source>
</evidence>
<dbReference type="EMBL" id="QGQD01000069">
    <property type="protein sequence ID" value="TLC99529.1"/>
    <property type="molecule type" value="Genomic_DNA"/>
</dbReference>
<reference evidence="1 2" key="1">
    <citation type="journal article" date="2019" name="Anaerobe">
        <title>Detection of Robinsoniella peoriensis in multiple bone samples of a trauma patient.</title>
        <authorList>
            <person name="Schrottner P."/>
            <person name="Hartwich K."/>
            <person name="Bunk B."/>
            <person name="Schober I."/>
            <person name="Helbig S."/>
            <person name="Rudolph W.W."/>
            <person name="Gunzer F."/>
        </authorList>
    </citation>
    <scope>NUCLEOTIDE SEQUENCE [LARGE SCALE GENOMIC DNA]</scope>
    <source>
        <strain evidence="1 2">DSM 106044</strain>
    </source>
</reference>
<protein>
    <submittedName>
        <fullName evidence="1">Uncharacterized protein</fullName>
    </submittedName>
</protein>
<dbReference type="AlphaFoldDB" id="A0A4U8Q409"/>
<comment type="caution">
    <text evidence="1">The sequence shown here is derived from an EMBL/GenBank/DDBJ whole genome shotgun (WGS) entry which is preliminary data.</text>
</comment>